<keyword evidence="1" id="KW-0472">Membrane</keyword>
<keyword evidence="1" id="KW-1133">Transmembrane helix</keyword>
<dbReference type="Pfam" id="PF01476">
    <property type="entry name" value="LysM"/>
    <property type="match status" value="1"/>
</dbReference>
<organism evidence="3">
    <name type="scientific">freshwater metagenome</name>
    <dbReference type="NCBI Taxonomy" id="449393"/>
    <lineage>
        <taxon>unclassified sequences</taxon>
        <taxon>metagenomes</taxon>
        <taxon>ecological metagenomes</taxon>
    </lineage>
</organism>
<dbReference type="CDD" id="cd00118">
    <property type="entry name" value="LysM"/>
    <property type="match status" value="1"/>
</dbReference>
<proteinExistence type="predicted"/>
<dbReference type="InterPro" id="IPR018392">
    <property type="entry name" value="LysM"/>
</dbReference>
<evidence type="ECO:0000256" key="1">
    <source>
        <dbReference type="SAM" id="Phobius"/>
    </source>
</evidence>
<name>A0A6J7EX18_9ZZZZ</name>
<feature type="transmembrane region" description="Helical" evidence="1">
    <location>
        <begin position="32"/>
        <end position="53"/>
    </location>
</feature>
<reference evidence="3" key="1">
    <citation type="submission" date="2020-05" db="EMBL/GenBank/DDBJ databases">
        <authorList>
            <person name="Chiriac C."/>
            <person name="Salcher M."/>
            <person name="Ghai R."/>
            <person name="Kavagutti S V."/>
        </authorList>
    </citation>
    <scope>NUCLEOTIDE SEQUENCE</scope>
</reference>
<protein>
    <submittedName>
        <fullName evidence="3">Unannotated protein</fullName>
    </submittedName>
</protein>
<evidence type="ECO:0000259" key="2">
    <source>
        <dbReference type="PROSITE" id="PS51782"/>
    </source>
</evidence>
<dbReference type="AlphaFoldDB" id="A0A6J7EX18"/>
<dbReference type="EMBL" id="CAFBLP010000063">
    <property type="protein sequence ID" value="CAB4885804.1"/>
    <property type="molecule type" value="Genomic_DNA"/>
</dbReference>
<keyword evidence="1" id="KW-0812">Transmembrane</keyword>
<dbReference type="InterPro" id="IPR036779">
    <property type="entry name" value="LysM_dom_sf"/>
</dbReference>
<dbReference type="SMART" id="SM00257">
    <property type="entry name" value="LysM"/>
    <property type="match status" value="1"/>
</dbReference>
<evidence type="ECO:0000313" key="3">
    <source>
        <dbReference type="EMBL" id="CAB4885804.1"/>
    </source>
</evidence>
<dbReference type="SUPFAM" id="SSF54106">
    <property type="entry name" value="LysM domain"/>
    <property type="match status" value="1"/>
</dbReference>
<sequence length="149" mass="15316">MTATLFPSGFGEIEVRFGSQRPAQSVYLRRRLLVGLLIVAIVAVAAFGVHTVVADHGNVPASIPMIRPAAATAQVATAQVGAVQVGAVPVGAVQVGAPAVLTYVVRPGDTLWNLAQRFHAGHSLSSYVDTLLAANGGTTLRAGQVLVLP</sequence>
<dbReference type="PROSITE" id="PS51782">
    <property type="entry name" value="LYSM"/>
    <property type="match status" value="1"/>
</dbReference>
<accession>A0A6J7EX18</accession>
<dbReference type="Gene3D" id="3.10.350.10">
    <property type="entry name" value="LysM domain"/>
    <property type="match status" value="1"/>
</dbReference>
<gene>
    <name evidence="3" type="ORF">UFOPK3376_02190</name>
</gene>
<feature type="domain" description="LysM" evidence="2">
    <location>
        <begin position="101"/>
        <end position="148"/>
    </location>
</feature>